<dbReference type="InterPro" id="IPR045114">
    <property type="entry name" value="Csn12-like"/>
</dbReference>
<accession>A0A9P4Z3F0</accession>
<keyword evidence="2" id="KW-1185">Reference proteome</keyword>
<protein>
    <submittedName>
        <fullName evidence="1">PAM protein</fullName>
    </submittedName>
</protein>
<reference evidence="1" key="1">
    <citation type="submission" date="2020-03" db="EMBL/GenBank/DDBJ databases">
        <title>Site-based positive gene gene selection in Geosmithia morbida across the United States reveals a broad range of putative effectors and factors for local host and environmental adapation.</title>
        <authorList>
            <person name="Onufrak A."/>
            <person name="Murdoch R.W."/>
            <person name="Gazis R."/>
            <person name="Huff M."/>
            <person name="Staton M."/>
            <person name="Klingeman W."/>
            <person name="Hadziabdic D."/>
        </authorList>
    </citation>
    <scope>NUCLEOTIDE SEQUENCE</scope>
    <source>
        <strain evidence="1">1262</strain>
    </source>
</reference>
<comment type="caution">
    <text evidence="1">The sequence shown here is derived from an EMBL/GenBank/DDBJ whole genome shotgun (WGS) entry which is preliminary data.</text>
</comment>
<dbReference type="GO" id="GO:0003690">
    <property type="term" value="F:double-stranded DNA binding"/>
    <property type="evidence" value="ECO:0007669"/>
    <property type="project" value="InterPro"/>
</dbReference>
<proteinExistence type="predicted"/>
<dbReference type="PANTHER" id="PTHR12732">
    <property type="entry name" value="UNCHARACTERIZED PROTEASOME COMPONENT REGION PCI-CONTAINING"/>
    <property type="match status" value="1"/>
</dbReference>
<organism evidence="1 2">
    <name type="scientific">Geosmithia morbida</name>
    <dbReference type="NCBI Taxonomy" id="1094350"/>
    <lineage>
        <taxon>Eukaryota</taxon>
        <taxon>Fungi</taxon>
        <taxon>Dikarya</taxon>
        <taxon>Ascomycota</taxon>
        <taxon>Pezizomycotina</taxon>
        <taxon>Sordariomycetes</taxon>
        <taxon>Hypocreomycetidae</taxon>
        <taxon>Hypocreales</taxon>
        <taxon>Bionectriaceae</taxon>
        <taxon>Geosmithia</taxon>
    </lineage>
</organism>
<dbReference type="OrthoDB" id="5404651at2759"/>
<evidence type="ECO:0000313" key="1">
    <source>
        <dbReference type="EMBL" id="KAF4126714.1"/>
    </source>
</evidence>
<sequence>MSLVVQFLTQINQQVRNQQGDALCSWLQVSPESGAQYHQLASELRTQTQYASGSPGGLDDVVDRNLPESDDDDVVSPWSGFRSFIKDYMAFWRDVDYDDLVAAHDLLNTLVNSCATALSHPQGGMMLKTSMSLSETLAGLTMTLSRRPDLLRRAERAAAPGDDSQKSLAEKSAETIQRIFKTCLQDRTTDRYTTPGGTKVAVYKFANLVLKLLFACRRIQLATMLLTQIESQAPLLSLYPASQRVTYLYYLGRYWLSNNHFVRASRCLSAAYAQTPARFVSHRTRMLTYLIPCNMLLGRFPSDRHLLSARPEAATLGPVFGPLCSALRTGDFASYQRLLAERESWLLRRGLLLPLTYKLRPLLWRSLARRVFLLTYEPPLDPSSRKAATLDITHLQAAAEYLQRRMAETAAGKLRPNEGMVWGNQSVSFDHVEMVVTELVQQGLMHGFVAHNQRRFAIIGAKAKGPVIAGWPPVWQAVQERRYDDDFDPSDIPGWVGAP</sequence>
<dbReference type="AlphaFoldDB" id="A0A9P4Z3F0"/>
<dbReference type="SMART" id="SM00753">
    <property type="entry name" value="PAM"/>
    <property type="match status" value="1"/>
</dbReference>
<dbReference type="PANTHER" id="PTHR12732:SF8">
    <property type="entry name" value="NUCLEAR MRNA EXPORT PROTEIN THP1"/>
    <property type="match status" value="1"/>
</dbReference>
<evidence type="ECO:0000313" key="2">
    <source>
        <dbReference type="Proteomes" id="UP000749293"/>
    </source>
</evidence>
<dbReference type="GO" id="GO:0003723">
    <property type="term" value="F:RNA binding"/>
    <property type="evidence" value="ECO:0007669"/>
    <property type="project" value="InterPro"/>
</dbReference>
<dbReference type="GeneID" id="55966681"/>
<dbReference type="RefSeq" id="XP_035325366.1">
    <property type="nucleotide sequence ID" value="XM_035462436.1"/>
</dbReference>
<gene>
    <name evidence="1" type="ORF">GMORB2_0451</name>
</gene>
<dbReference type="EMBL" id="JAANYQ010000001">
    <property type="protein sequence ID" value="KAF4126714.1"/>
    <property type="molecule type" value="Genomic_DNA"/>
</dbReference>
<dbReference type="Proteomes" id="UP000749293">
    <property type="component" value="Unassembled WGS sequence"/>
</dbReference>
<name>A0A9P4Z3F0_9HYPO</name>